<dbReference type="AlphaFoldDB" id="A0A541B988"/>
<dbReference type="InterPro" id="IPR036388">
    <property type="entry name" value="WH-like_DNA-bd_sf"/>
</dbReference>
<keyword evidence="6" id="KW-1185">Reference proteome</keyword>
<dbReference type="PROSITE" id="PS01117">
    <property type="entry name" value="HTH_MARR_1"/>
    <property type="match status" value="1"/>
</dbReference>
<protein>
    <submittedName>
        <fullName evidence="5">MarR family transcriptional regulator</fullName>
    </submittedName>
</protein>
<keyword evidence="2" id="KW-0238">DNA-binding</keyword>
<dbReference type="PROSITE" id="PS50995">
    <property type="entry name" value="HTH_MARR_2"/>
    <property type="match status" value="1"/>
</dbReference>
<keyword evidence="1" id="KW-0805">Transcription regulation</keyword>
<dbReference type="Proteomes" id="UP000316256">
    <property type="component" value="Unassembled WGS sequence"/>
</dbReference>
<evidence type="ECO:0000313" key="5">
    <source>
        <dbReference type="EMBL" id="TQF68889.1"/>
    </source>
</evidence>
<dbReference type="Pfam" id="PF12802">
    <property type="entry name" value="MarR_2"/>
    <property type="match status" value="1"/>
</dbReference>
<dbReference type="SMART" id="SM00347">
    <property type="entry name" value="HTH_MARR"/>
    <property type="match status" value="1"/>
</dbReference>
<dbReference type="InterPro" id="IPR023187">
    <property type="entry name" value="Tscrpt_reg_MarR-type_CS"/>
</dbReference>
<dbReference type="RefSeq" id="WP_142100261.1">
    <property type="nucleotide sequence ID" value="NZ_VIGH01000005.1"/>
</dbReference>
<accession>A0A541B988</accession>
<evidence type="ECO:0000313" key="6">
    <source>
        <dbReference type="Proteomes" id="UP000316256"/>
    </source>
</evidence>
<evidence type="ECO:0000256" key="1">
    <source>
        <dbReference type="ARBA" id="ARBA00023015"/>
    </source>
</evidence>
<dbReference type="Gene3D" id="1.10.10.10">
    <property type="entry name" value="Winged helix-like DNA-binding domain superfamily/Winged helix DNA-binding domain"/>
    <property type="match status" value="1"/>
</dbReference>
<dbReference type="InterPro" id="IPR000835">
    <property type="entry name" value="HTH_MarR-typ"/>
</dbReference>
<reference evidence="5 6" key="1">
    <citation type="submission" date="2019-06" db="EMBL/GenBank/DDBJ databases">
        <title>Rhodococcus spaelei sp. nov., isolated from a cave.</title>
        <authorList>
            <person name="Lee S.D."/>
        </authorList>
    </citation>
    <scope>NUCLEOTIDE SEQUENCE [LARGE SCALE GENOMIC DNA]</scope>
    <source>
        <strain evidence="5 6">C9-5</strain>
    </source>
</reference>
<dbReference type="EMBL" id="VIGH01000005">
    <property type="protein sequence ID" value="TQF68889.1"/>
    <property type="molecule type" value="Genomic_DNA"/>
</dbReference>
<proteinExistence type="predicted"/>
<name>A0A541B988_9NOCA</name>
<dbReference type="GO" id="GO:0006950">
    <property type="term" value="P:response to stress"/>
    <property type="evidence" value="ECO:0007669"/>
    <property type="project" value="TreeGrafter"/>
</dbReference>
<comment type="caution">
    <text evidence="5">The sequence shown here is derived from an EMBL/GenBank/DDBJ whole genome shotgun (WGS) entry which is preliminary data.</text>
</comment>
<dbReference type="GO" id="GO:0003677">
    <property type="term" value="F:DNA binding"/>
    <property type="evidence" value="ECO:0007669"/>
    <property type="project" value="UniProtKB-KW"/>
</dbReference>
<keyword evidence="3" id="KW-0804">Transcription</keyword>
<dbReference type="PANTHER" id="PTHR33164:SF43">
    <property type="entry name" value="HTH-TYPE TRANSCRIPTIONAL REPRESSOR YETL"/>
    <property type="match status" value="1"/>
</dbReference>
<evidence type="ECO:0000259" key="4">
    <source>
        <dbReference type="PROSITE" id="PS50995"/>
    </source>
</evidence>
<evidence type="ECO:0000256" key="2">
    <source>
        <dbReference type="ARBA" id="ARBA00023125"/>
    </source>
</evidence>
<evidence type="ECO:0000256" key="3">
    <source>
        <dbReference type="ARBA" id="ARBA00023163"/>
    </source>
</evidence>
<organism evidence="5 6">
    <name type="scientific">Rhodococcus spelaei</name>
    <dbReference type="NCBI Taxonomy" id="2546320"/>
    <lineage>
        <taxon>Bacteria</taxon>
        <taxon>Bacillati</taxon>
        <taxon>Actinomycetota</taxon>
        <taxon>Actinomycetes</taxon>
        <taxon>Mycobacteriales</taxon>
        <taxon>Nocardiaceae</taxon>
        <taxon>Rhodococcus</taxon>
    </lineage>
</organism>
<dbReference type="SUPFAM" id="SSF46785">
    <property type="entry name" value="Winged helix' DNA-binding domain"/>
    <property type="match status" value="1"/>
</dbReference>
<dbReference type="InterPro" id="IPR036390">
    <property type="entry name" value="WH_DNA-bd_sf"/>
</dbReference>
<dbReference type="PANTHER" id="PTHR33164">
    <property type="entry name" value="TRANSCRIPTIONAL REGULATOR, MARR FAMILY"/>
    <property type="match status" value="1"/>
</dbReference>
<sequence length="138" mass="15187">MRLLGMEECGAMDTLVAMDLSFSQVRALFVLAQFGEPVAIHEVAGPLGLSVAAAGRNVDQLVHQDLVVRREDPKDRRIKRISLSEAGRILVAGYIETKRGELRTFAARLPDSDRTQLFESLKSILAGDALRAHCQENT</sequence>
<dbReference type="InterPro" id="IPR039422">
    <property type="entry name" value="MarR/SlyA-like"/>
</dbReference>
<dbReference type="OrthoDB" id="122135at2"/>
<gene>
    <name evidence="5" type="ORF">FK531_12980</name>
</gene>
<feature type="domain" description="HTH marR-type" evidence="4">
    <location>
        <begin position="1"/>
        <end position="126"/>
    </location>
</feature>
<dbReference type="GO" id="GO:0003700">
    <property type="term" value="F:DNA-binding transcription factor activity"/>
    <property type="evidence" value="ECO:0007669"/>
    <property type="project" value="InterPro"/>
</dbReference>